<keyword evidence="2" id="KW-0132">Cell division</keyword>
<protein>
    <submittedName>
        <fullName evidence="2">Actin-like protein ATPase involved in cell division-like protein</fullName>
    </submittedName>
</protein>
<proteinExistence type="predicted"/>
<gene>
    <name evidence="2" type="ORF">UT28_C0001G0687</name>
</gene>
<accession>A0A0G4B3Q3</accession>
<dbReference type="Gene3D" id="3.30.420.40">
    <property type="match status" value="1"/>
</dbReference>
<sequence>MGLFNFLTGKKIEDNYAIALDIGTEFAKSLIFKVEDGKGIVVGSGRQHQKLSDMAGGAVTDIAGVVKNCQKSLERAATQAQIMPTQVIMGIAGELVKGNTTTIKYTRPNPKTNITIDELKDIVSRIQRRSFDRARQILSWETGHAEVDVKLVNAAVVDVKIDGHKVTNPLGFQGREVQVGVFNAFAPIVHLGAIQTIADELGLDLLGVVADPYALAKSIGPKESTEFSAIFVDIGGGTTDIAVVRQGGVEGTKMFALGGRSFTKRIATALGSSFEEAEEMKIKYSHGELDAEDQQFIKKALETDCQVWLSGVELTLEEFSKLDLLPSRILMCGGGSGLPDVAEVLENAKWNPKLPFARKPVVHFIKADDVENVVDSTGNLNNLWDITPMSLANMAIDLVGEERVMDSVLNKIVGGLNQ</sequence>
<dbReference type="InterPro" id="IPR043129">
    <property type="entry name" value="ATPase_NBD"/>
</dbReference>
<dbReference type="CDD" id="cd24004">
    <property type="entry name" value="ASKHA_NBD_PilM-like"/>
    <property type="match status" value="1"/>
</dbReference>
<evidence type="ECO:0000259" key="1">
    <source>
        <dbReference type="SMART" id="SM00842"/>
    </source>
</evidence>
<dbReference type="PANTHER" id="PTHR32432">
    <property type="entry name" value="CELL DIVISION PROTEIN FTSA-RELATED"/>
    <property type="match status" value="1"/>
</dbReference>
<dbReference type="STRING" id="1618337.UT28_C0001G0687"/>
<keyword evidence="2" id="KW-0131">Cell cycle</keyword>
<dbReference type="Proteomes" id="UP000035648">
    <property type="component" value="Chromosome"/>
</dbReference>
<dbReference type="SUPFAM" id="SSF53067">
    <property type="entry name" value="Actin-like ATPase domain"/>
    <property type="match status" value="2"/>
</dbReference>
<organism evidence="2 3">
    <name type="scientific">Berkelbacteria bacterium GW2011_GWE1_39_12</name>
    <dbReference type="NCBI Taxonomy" id="1618337"/>
    <lineage>
        <taxon>Bacteria</taxon>
        <taxon>Candidatus Berkelbacteria</taxon>
    </lineage>
</organism>
<dbReference type="SMART" id="SM00842">
    <property type="entry name" value="FtsA"/>
    <property type="match status" value="1"/>
</dbReference>
<dbReference type="EMBL" id="CP011213">
    <property type="protein sequence ID" value="AKM82479.1"/>
    <property type="molecule type" value="Genomic_DNA"/>
</dbReference>
<dbReference type="InterPro" id="IPR050696">
    <property type="entry name" value="FtsA/MreB"/>
</dbReference>
<dbReference type="AlphaFoldDB" id="A0A0G4B3Q3"/>
<dbReference type="InterPro" id="IPR003494">
    <property type="entry name" value="SHS2_FtsA"/>
</dbReference>
<evidence type="ECO:0000313" key="3">
    <source>
        <dbReference type="Proteomes" id="UP000035648"/>
    </source>
</evidence>
<dbReference type="Pfam" id="PF14450">
    <property type="entry name" value="FtsA"/>
    <property type="match status" value="1"/>
</dbReference>
<evidence type="ECO:0000313" key="2">
    <source>
        <dbReference type="EMBL" id="AKM82479.1"/>
    </source>
</evidence>
<reference evidence="2 3" key="1">
    <citation type="journal article" date="2015" name="Nature">
        <title>rRNA introns, odd ribosomes, and small enigmatic genomes across a large radiation of phyla.</title>
        <authorList>
            <person name="Brown C.T."/>
            <person name="Hug L.A."/>
            <person name="Thomas B.C."/>
            <person name="Sharon I."/>
            <person name="Castelle C.J."/>
            <person name="Singh A."/>
            <person name="Wilkins M.J."/>
            <person name="Williams K.H."/>
            <person name="Banfield J.F."/>
        </authorList>
    </citation>
    <scope>NUCLEOTIDE SEQUENCE [LARGE SCALE GENOMIC DNA]</scope>
</reference>
<name>A0A0G4B3Q3_9BACT</name>
<feature type="domain" description="SHS2" evidence="1">
    <location>
        <begin position="17"/>
        <end position="219"/>
    </location>
</feature>
<dbReference type="GO" id="GO:0051301">
    <property type="term" value="P:cell division"/>
    <property type="evidence" value="ECO:0007669"/>
    <property type="project" value="UniProtKB-KW"/>
</dbReference>
<dbReference type="KEGG" id="bbgw:UT28_C0001G0687"/>